<evidence type="ECO:0000256" key="7">
    <source>
        <dbReference type="ARBA" id="ARBA00022723"/>
    </source>
</evidence>
<feature type="binding site" evidence="12">
    <location>
        <begin position="540"/>
        <end position="541"/>
    </location>
    <ligand>
        <name>substrate</name>
    </ligand>
</feature>
<feature type="region of interest" description="Disordered" evidence="14">
    <location>
        <begin position="91"/>
        <end position="152"/>
    </location>
</feature>
<evidence type="ECO:0000256" key="14">
    <source>
        <dbReference type="SAM" id="MobiDB-lite"/>
    </source>
</evidence>
<dbReference type="EMBL" id="KV454443">
    <property type="protein sequence ID" value="ODQ77104.1"/>
    <property type="molecule type" value="Genomic_DNA"/>
</dbReference>
<sequence length="683" mass="76922">MPDETESYQETLESPIGDSAFPTPDSVWRDIPEIETAESVWADISHSSNPTATWDDAILAPARDVSWNDTLSEQGSGEASGFSTRAVITEVSGGKVTENETLSQESSPIDLRDADESAEDSQHDRTTKQTDADNTEDIDGSVRPGAENPPVSMETLRIGSQLAREVSIPVIEDSGDAVGDETFPGSAFELSVPEPTPKEASDAMTIENPKEIPFRLFTEARDATLDSAALDVSYYLKKIFSDSETLSSTMNVAAYPEIILNVTPKARRTTNNILYNHHHRAFFRPTNQSLVVAWNDTNHIKRRVTSIARTWVNAGGHSGDSTSTNIPAQQVHFKSGSDGPELQNTLTGRLLEKLDHDIQEVNYKKTIANLTNTAKEMPTSMSEITCGKGEETVPPMEPIHAVLEYNIPLETPVGEWTGTKLATYDTDSFRQYELAADRVRDFYAEQHTNQTVAYNIQARVNFKTKTRAKMTIWEALCKLNTLLDESDPDTDLSQIDHALQTAEAIRADGKPRWMQLVGLIHDLGKLLYFYDSKGQWDVVGDTFPVGCGYSNKIIFPESFAMNPDSRNPLYHTKYGIYSRKCGLKNVMLSWGHDEYMYHVAKLHSTLPKEALAMIRYHSFYPWHREGAYKYLMDEEDAEMLLFVVDFNKYDLYSKRDEIQDLEIVQEYYKNLIDEFFPNKVVEF</sequence>
<comment type="subcellular location">
    <subcellularLocation>
        <location evidence="1">Cytoplasm</location>
    </subcellularLocation>
</comment>
<reference evidence="16" key="1">
    <citation type="submission" date="2016-05" db="EMBL/GenBank/DDBJ databases">
        <title>Comparative genomics of biotechnologically important yeasts.</title>
        <authorList>
            <consortium name="DOE Joint Genome Institute"/>
            <person name="Riley R."/>
            <person name="Haridas S."/>
            <person name="Wolfe K.H."/>
            <person name="Lopes M.R."/>
            <person name="Hittinger C.T."/>
            <person name="Goker M."/>
            <person name="Salamov A."/>
            <person name="Wisecaver J."/>
            <person name="Long T.M."/>
            <person name="Aerts A.L."/>
            <person name="Barry K."/>
            <person name="Choi C."/>
            <person name="Clum A."/>
            <person name="Coughlan A.Y."/>
            <person name="Deshpande S."/>
            <person name="Douglass A.P."/>
            <person name="Hanson S.J."/>
            <person name="Klenk H.-P."/>
            <person name="Labutti K."/>
            <person name="Lapidus A."/>
            <person name="Lindquist E."/>
            <person name="Lipzen A."/>
            <person name="Meier-Kolthoff J.P."/>
            <person name="Ohm R.A."/>
            <person name="Otillar R.P."/>
            <person name="Pangilinan J."/>
            <person name="Peng Y."/>
            <person name="Rokas A."/>
            <person name="Rosa C.A."/>
            <person name="Scheuner C."/>
            <person name="Sibirny A.A."/>
            <person name="Slot J.C."/>
            <person name="Stielow J.B."/>
            <person name="Sun H."/>
            <person name="Kurtzman C.P."/>
            <person name="Blackwell M."/>
            <person name="Grigoriev I.V."/>
            <person name="Jeffries T.W."/>
        </authorList>
    </citation>
    <scope>NUCLEOTIDE SEQUENCE [LARGE SCALE GENOMIC DNA]</scope>
    <source>
        <strain evidence="16">NRRL Y-12698</strain>
    </source>
</reference>
<dbReference type="GO" id="GO:0005737">
    <property type="term" value="C:cytoplasm"/>
    <property type="evidence" value="ECO:0007669"/>
    <property type="project" value="UniProtKB-SubCell"/>
</dbReference>
<feature type="binding site" evidence="13">
    <location>
        <position position="497"/>
    </location>
    <ligand>
        <name>Fe cation</name>
        <dbReference type="ChEBI" id="CHEBI:24875"/>
        <label>1</label>
    </ligand>
</feature>
<keyword evidence="6" id="KW-0963">Cytoplasm</keyword>
<dbReference type="SUPFAM" id="SSF109604">
    <property type="entry name" value="HD-domain/PDEase-like"/>
    <property type="match status" value="1"/>
</dbReference>
<feature type="compositionally biased region" description="Basic and acidic residues" evidence="14">
    <location>
        <begin position="110"/>
        <end position="131"/>
    </location>
</feature>
<feature type="binding site" evidence="13">
    <location>
        <position position="521"/>
    </location>
    <ligand>
        <name>Fe cation</name>
        <dbReference type="ChEBI" id="CHEBI:24875"/>
        <label>1</label>
    </ligand>
</feature>
<evidence type="ECO:0000313" key="15">
    <source>
        <dbReference type="EMBL" id="ODQ77104.1"/>
    </source>
</evidence>
<feature type="binding site" evidence="12">
    <location>
        <position position="430"/>
    </location>
    <ligand>
        <name>substrate</name>
    </ligand>
</feature>
<dbReference type="Proteomes" id="UP000094336">
    <property type="component" value="Unassembled WGS sequence"/>
</dbReference>
<dbReference type="AlphaFoldDB" id="A0A1E3QI41"/>
<name>A0A1E3QI41_9ASCO</name>
<protein>
    <recommendedName>
        <fullName evidence="5">Inositol oxygenase</fullName>
        <ecNumber evidence="4">1.13.99.1</ecNumber>
    </recommendedName>
    <alternativeName>
        <fullName evidence="10">Myo-inositol oxygenase</fullName>
    </alternativeName>
</protein>
<evidence type="ECO:0000256" key="8">
    <source>
        <dbReference type="ARBA" id="ARBA00023002"/>
    </source>
</evidence>
<keyword evidence="16" id="KW-1185">Reference proteome</keyword>
<dbReference type="GO" id="GO:0019310">
    <property type="term" value="P:inositol catabolic process"/>
    <property type="evidence" value="ECO:0007669"/>
    <property type="project" value="InterPro"/>
</dbReference>
<keyword evidence="9 13" id="KW-0408">Iron</keyword>
<evidence type="ECO:0000256" key="10">
    <source>
        <dbReference type="ARBA" id="ARBA00029668"/>
    </source>
</evidence>
<evidence type="ECO:0000256" key="12">
    <source>
        <dbReference type="PIRSR" id="PIRSR607828-1"/>
    </source>
</evidence>
<dbReference type="PANTHER" id="PTHR12588:SF0">
    <property type="entry name" value="INOSITOL OXYGENASE"/>
    <property type="match status" value="1"/>
</dbReference>
<dbReference type="RefSeq" id="XP_018982432.1">
    <property type="nucleotide sequence ID" value="XM_019126747.1"/>
</dbReference>
<accession>A0A1E3QI41</accession>
<feature type="binding site" evidence="12">
    <location>
        <begin position="484"/>
        <end position="486"/>
    </location>
    <ligand>
        <name>substrate</name>
    </ligand>
</feature>
<evidence type="ECO:0000256" key="9">
    <source>
        <dbReference type="ARBA" id="ARBA00023004"/>
    </source>
</evidence>
<evidence type="ECO:0000256" key="2">
    <source>
        <dbReference type="ARBA" id="ARBA00005167"/>
    </source>
</evidence>
<dbReference type="GO" id="GO:0050113">
    <property type="term" value="F:inositol oxygenase activity"/>
    <property type="evidence" value="ECO:0007669"/>
    <property type="project" value="UniProtKB-EC"/>
</dbReference>
<dbReference type="PANTHER" id="PTHR12588">
    <property type="entry name" value="MYOINOSITOL OXYGENASE"/>
    <property type="match status" value="1"/>
</dbReference>
<dbReference type="UniPathway" id="UPA00111">
    <property type="reaction ID" value="UER00527"/>
</dbReference>
<feature type="binding site" evidence="13">
    <location>
        <position position="592"/>
    </location>
    <ligand>
        <name>Fe cation</name>
        <dbReference type="ChEBI" id="CHEBI:24875"/>
        <label>1</label>
    </ligand>
</feature>
<dbReference type="GeneID" id="30144601"/>
<gene>
    <name evidence="15" type="ORF">BABINDRAFT_10464</name>
</gene>
<evidence type="ECO:0000256" key="6">
    <source>
        <dbReference type="ARBA" id="ARBA00022490"/>
    </source>
</evidence>
<comment type="pathway">
    <text evidence="2">Polyol metabolism; myo-inositol degradation into D-glucuronate; D-glucuronate from myo-inositol: step 1/1.</text>
</comment>
<dbReference type="GO" id="GO:0005506">
    <property type="term" value="F:iron ion binding"/>
    <property type="evidence" value="ECO:0007669"/>
    <property type="project" value="InterPro"/>
</dbReference>
<feature type="binding site" evidence="13">
    <location>
        <position position="650"/>
    </location>
    <ligand>
        <name>Fe cation</name>
        <dbReference type="ChEBI" id="CHEBI:24875"/>
        <label>1</label>
    </ligand>
</feature>
<evidence type="ECO:0000256" key="1">
    <source>
        <dbReference type="ARBA" id="ARBA00004496"/>
    </source>
</evidence>
<evidence type="ECO:0000256" key="5">
    <source>
        <dbReference type="ARBA" id="ARBA00019269"/>
    </source>
</evidence>
<evidence type="ECO:0000256" key="11">
    <source>
        <dbReference type="ARBA" id="ARBA00048271"/>
    </source>
</evidence>
<feature type="binding site" evidence="12">
    <location>
        <position position="525"/>
    </location>
    <ligand>
        <name>substrate</name>
    </ligand>
</feature>
<keyword evidence="8" id="KW-0560">Oxidoreductase</keyword>
<comment type="cofactor">
    <cofactor evidence="13">
        <name>Fe cation</name>
        <dbReference type="ChEBI" id="CHEBI:24875"/>
    </cofactor>
    <text evidence="13">Binds 2 iron ions per subunit.</text>
</comment>
<feature type="region of interest" description="Disordered" evidence="14">
    <location>
        <begin position="1"/>
        <end position="26"/>
    </location>
</feature>
<organism evidence="15 16">
    <name type="scientific">Babjeviella inositovora NRRL Y-12698</name>
    <dbReference type="NCBI Taxonomy" id="984486"/>
    <lineage>
        <taxon>Eukaryota</taxon>
        <taxon>Fungi</taxon>
        <taxon>Dikarya</taxon>
        <taxon>Ascomycota</taxon>
        <taxon>Saccharomycotina</taxon>
        <taxon>Pichiomycetes</taxon>
        <taxon>Serinales incertae sedis</taxon>
        <taxon>Babjeviella</taxon>
    </lineage>
</organism>
<feature type="binding site" evidence="12">
    <location>
        <begin position="617"/>
        <end position="618"/>
    </location>
    <ligand>
        <name>substrate</name>
    </ligand>
</feature>
<dbReference type="EC" id="1.13.99.1" evidence="4"/>
<evidence type="ECO:0000256" key="3">
    <source>
        <dbReference type="ARBA" id="ARBA00005286"/>
    </source>
</evidence>
<evidence type="ECO:0000313" key="16">
    <source>
        <dbReference type="Proteomes" id="UP000094336"/>
    </source>
</evidence>
<comment type="similarity">
    <text evidence="3">Belongs to the myo-inositol oxygenase family.</text>
</comment>
<proteinExistence type="inferred from homology"/>
<evidence type="ECO:0000256" key="13">
    <source>
        <dbReference type="PIRSR" id="PIRSR607828-2"/>
    </source>
</evidence>
<dbReference type="Gene3D" id="1.10.3210.10">
    <property type="entry name" value="Hypothetical protein af1432"/>
    <property type="match status" value="1"/>
</dbReference>
<comment type="catalytic activity">
    <reaction evidence="11">
        <text>myo-inositol + O2 = D-glucuronate + H2O + H(+)</text>
        <dbReference type="Rhea" id="RHEA:23696"/>
        <dbReference type="ChEBI" id="CHEBI:15377"/>
        <dbReference type="ChEBI" id="CHEBI:15378"/>
        <dbReference type="ChEBI" id="CHEBI:15379"/>
        <dbReference type="ChEBI" id="CHEBI:17268"/>
        <dbReference type="ChEBI" id="CHEBI:58720"/>
        <dbReference type="EC" id="1.13.99.1"/>
    </reaction>
</comment>
<dbReference type="OrthoDB" id="5151075at2759"/>
<evidence type="ECO:0000256" key="4">
    <source>
        <dbReference type="ARBA" id="ARBA00011919"/>
    </source>
</evidence>
<keyword evidence="7 13" id="KW-0479">Metal-binding</keyword>
<dbReference type="Pfam" id="PF05153">
    <property type="entry name" value="MIOX"/>
    <property type="match status" value="1"/>
</dbReference>
<dbReference type="InterPro" id="IPR007828">
    <property type="entry name" value="Inositol_oxygenase"/>
</dbReference>
<feature type="binding site" evidence="13">
    <location>
        <position position="522"/>
    </location>
    <ligand>
        <name>Fe cation</name>
        <dbReference type="ChEBI" id="CHEBI:24875"/>
        <label>1</label>
    </ligand>
</feature>
<dbReference type="STRING" id="984486.A0A1E3QI41"/>
<feature type="binding site" evidence="13">
    <location>
        <position position="617"/>
    </location>
    <ligand>
        <name>Fe cation</name>
        <dbReference type="ChEBI" id="CHEBI:24875"/>
        <label>1</label>
    </ligand>
</feature>